<dbReference type="GO" id="GO:0016567">
    <property type="term" value="P:protein ubiquitination"/>
    <property type="evidence" value="ECO:0007669"/>
    <property type="project" value="TreeGrafter"/>
</dbReference>
<dbReference type="EMBL" id="OV725081">
    <property type="protein sequence ID" value="CAH1402778.1"/>
    <property type="molecule type" value="Genomic_DNA"/>
</dbReference>
<dbReference type="GO" id="GO:0008270">
    <property type="term" value="F:zinc ion binding"/>
    <property type="evidence" value="ECO:0007669"/>
    <property type="project" value="UniProtKB-KW"/>
</dbReference>
<dbReference type="FunFam" id="3.30.40.10:FF:000066">
    <property type="entry name" value="E3 ubiquitin-protein ligase UHRF2 isoform X1"/>
    <property type="match status" value="1"/>
</dbReference>
<dbReference type="PROSITE" id="PS50053">
    <property type="entry name" value="UBIQUITIN_2"/>
    <property type="match status" value="1"/>
</dbReference>
<keyword evidence="8" id="KW-0862">Zinc</keyword>
<gene>
    <name evidence="18" type="ORF">NEZAVI_LOCUS11521</name>
</gene>
<dbReference type="InterPro" id="IPR045134">
    <property type="entry name" value="UHRF1/2-like"/>
</dbReference>
<dbReference type="PROSITE" id="PS51015">
    <property type="entry name" value="YDG"/>
    <property type="match status" value="1"/>
</dbReference>
<dbReference type="SMART" id="SM00184">
    <property type="entry name" value="RING"/>
    <property type="match status" value="2"/>
</dbReference>
<dbReference type="SUPFAM" id="SSF88697">
    <property type="entry name" value="PUA domain-like"/>
    <property type="match status" value="1"/>
</dbReference>
<dbReference type="InterPro" id="IPR001841">
    <property type="entry name" value="Znf_RING"/>
</dbReference>
<dbReference type="InterPro" id="IPR003105">
    <property type="entry name" value="SRA_YDG"/>
</dbReference>
<keyword evidence="19" id="KW-1185">Reference proteome</keyword>
<evidence type="ECO:0000256" key="2">
    <source>
        <dbReference type="ARBA" id="ARBA00004906"/>
    </source>
</evidence>
<dbReference type="GO" id="GO:0044027">
    <property type="term" value="P:negative regulation of gene expression via chromosomal CpG island methylation"/>
    <property type="evidence" value="ECO:0007669"/>
    <property type="project" value="TreeGrafter"/>
</dbReference>
<dbReference type="SUPFAM" id="SSF57850">
    <property type="entry name" value="RING/U-box"/>
    <property type="match status" value="1"/>
</dbReference>
<dbReference type="GO" id="GO:0061630">
    <property type="term" value="F:ubiquitin protein ligase activity"/>
    <property type="evidence" value="ECO:0007669"/>
    <property type="project" value="UniProtKB-EC"/>
</dbReference>
<dbReference type="PANTHER" id="PTHR14140">
    <property type="entry name" value="E3 UBIQUITIN-PROTEIN LIGASE UHRF-RELATED"/>
    <property type="match status" value="1"/>
</dbReference>
<dbReference type="FunFam" id="2.30.280.10:FF:000001">
    <property type="entry name" value="E3 ubiquitin-protein ligase UHRF1 isoform 1"/>
    <property type="match status" value="1"/>
</dbReference>
<dbReference type="InterPro" id="IPR000626">
    <property type="entry name" value="Ubiquitin-like_dom"/>
</dbReference>
<evidence type="ECO:0000259" key="16">
    <source>
        <dbReference type="PROSITE" id="PS50089"/>
    </source>
</evidence>
<keyword evidence="5" id="KW-0479">Metal-binding</keyword>
<dbReference type="InterPro" id="IPR021991">
    <property type="entry name" value="TTD_dom"/>
</dbReference>
<dbReference type="SMART" id="SM00249">
    <property type="entry name" value="PHD"/>
    <property type="match status" value="1"/>
</dbReference>
<dbReference type="Proteomes" id="UP001152798">
    <property type="component" value="Chromosome 5"/>
</dbReference>
<dbReference type="SMART" id="SM00466">
    <property type="entry name" value="SRA"/>
    <property type="match status" value="1"/>
</dbReference>
<dbReference type="SUPFAM" id="SSF57903">
    <property type="entry name" value="FYVE/PHD zinc finger"/>
    <property type="match status" value="1"/>
</dbReference>
<dbReference type="PROSITE" id="PS01359">
    <property type="entry name" value="ZF_PHD_1"/>
    <property type="match status" value="1"/>
</dbReference>
<keyword evidence="6 12" id="KW-0863">Zinc-finger</keyword>
<dbReference type="Pfam" id="PF12148">
    <property type="entry name" value="TTD"/>
    <property type="match status" value="1"/>
</dbReference>
<dbReference type="Pfam" id="PF02182">
    <property type="entry name" value="SAD_SRA"/>
    <property type="match status" value="1"/>
</dbReference>
<evidence type="ECO:0000256" key="8">
    <source>
        <dbReference type="ARBA" id="ARBA00022833"/>
    </source>
</evidence>
<dbReference type="CDD" id="cd20387">
    <property type="entry name" value="Tudor_UHRF_rpt1"/>
    <property type="match status" value="1"/>
</dbReference>
<dbReference type="AlphaFoldDB" id="A0A9P0HHT6"/>
<dbReference type="PROSITE" id="PS00518">
    <property type="entry name" value="ZF_RING_1"/>
    <property type="match status" value="1"/>
</dbReference>
<feature type="domain" description="Ubiquitin-like" evidence="15">
    <location>
        <begin position="1"/>
        <end position="73"/>
    </location>
</feature>
<evidence type="ECO:0000256" key="4">
    <source>
        <dbReference type="ARBA" id="ARBA00022679"/>
    </source>
</evidence>
<sequence length="754" mass="85773">MYVQVRTIDGKQNVTVTVSKLTTVVQFKELVEKELGVKCEKQRLFFRGKQLEDDYKIFDYNINVNDVVQLMIKPDLPELNEDADKEINCVDEKSPKKDNVDNPKKLKEEEFPAESLYFKVGDYVDAKDLCYGAWFEGKIVGIFKDINKLNAEPTEEDDCLIYKVYFQSYPDDPPLLLSLKDVRPRARNILPIEDITVGDLVMVNYNIEEAQDRGYWYDLKVTSLNKNGRRKPTLKGTLYVGTENTSLDDSTIAFTDEVMKIEPKKLISERTEDELELMQQDTDKKRVNAPYCSNCSDNPRRKCRECGCHNCGGKNDPEKQVMCDECNMAFHISCLKPPLSSIPEVDEWYCSDCKNDENEIVKAGEKLKESKKKAKMASAVNNTSRDWGKGMACVGRTKECTLVPPNHFGPIPGVEVGTTWKFRVQVSEAGVHRPHVAGIHGRESDGAFSLVLSGGYEDDIDSGEEFFYTGSGGRDLSGNKRTAEQSSDQQLTRMNKALAMNCNAKFDVNKGAEAKDWRGGKPVRVVRNFKLGKHSKYAPEDGNRYDGIYKVVKYYPEKGKSGYIVWRYLLRRDDPTPAPWTKEGKARVESLGLEMVFPDGYLAAMEKKEKENIPANSKLKRFFTENSEGSPKKKKVKLMAYKLEEDVEDKINNDTANSKLWDTVKLALESGKKEFLSKVEETFMCICCQELVFQPITTHCGHNICLVCLQRSFSAEVYTCPYCRTELGKKFEMEQNKYLQDALLLLFPGYSAGR</sequence>
<dbReference type="Gene3D" id="3.30.40.10">
    <property type="entry name" value="Zinc/RING finger domain, C3HC4 (zinc finger)"/>
    <property type="match status" value="1"/>
</dbReference>
<dbReference type="InterPro" id="IPR029071">
    <property type="entry name" value="Ubiquitin-like_domsf"/>
</dbReference>
<dbReference type="PROSITE" id="PS50089">
    <property type="entry name" value="ZF_RING_2"/>
    <property type="match status" value="1"/>
</dbReference>
<dbReference type="PANTHER" id="PTHR14140:SF45">
    <property type="entry name" value="RING-TYPE E3 UBIQUITIN TRANSFERASE"/>
    <property type="match status" value="1"/>
</dbReference>
<evidence type="ECO:0000259" key="14">
    <source>
        <dbReference type="PROSITE" id="PS50016"/>
    </source>
</evidence>
<dbReference type="InterPro" id="IPR019787">
    <property type="entry name" value="Znf_PHD-finger"/>
</dbReference>
<dbReference type="Pfam" id="PF00240">
    <property type="entry name" value="ubiquitin"/>
    <property type="match status" value="1"/>
</dbReference>
<keyword evidence="9" id="KW-0238">DNA-binding</keyword>
<evidence type="ECO:0000256" key="3">
    <source>
        <dbReference type="ARBA" id="ARBA00012483"/>
    </source>
</evidence>
<comment type="catalytic activity">
    <reaction evidence="1">
        <text>S-ubiquitinyl-[E2 ubiquitin-conjugating enzyme]-L-cysteine + [acceptor protein]-L-lysine = [E2 ubiquitin-conjugating enzyme]-L-cysteine + N(6)-ubiquitinyl-[acceptor protein]-L-lysine.</text>
        <dbReference type="EC" id="2.3.2.27"/>
    </reaction>
</comment>
<dbReference type="GO" id="GO:0003677">
    <property type="term" value="F:DNA binding"/>
    <property type="evidence" value="ECO:0007669"/>
    <property type="project" value="UniProtKB-KW"/>
</dbReference>
<evidence type="ECO:0000256" key="6">
    <source>
        <dbReference type="ARBA" id="ARBA00022771"/>
    </source>
</evidence>
<proteinExistence type="predicted"/>
<dbReference type="GO" id="GO:0005634">
    <property type="term" value="C:nucleus"/>
    <property type="evidence" value="ECO:0007669"/>
    <property type="project" value="UniProtKB-SubCell"/>
</dbReference>
<dbReference type="Pfam" id="PF00628">
    <property type="entry name" value="PHD"/>
    <property type="match status" value="1"/>
</dbReference>
<dbReference type="EC" id="2.3.2.27" evidence="3"/>
<dbReference type="Gene3D" id="2.30.30.140">
    <property type="match status" value="1"/>
</dbReference>
<evidence type="ECO:0000313" key="19">
    <source>
        <dbReference type="Proteomes" id="UP001152798"/>
    </source>
</evidence>
<name>A0A9P0HHT6_NEZVI</name>
<dbReference type="InterPro" id="IPR011011">
    <property type="entry name" value="Znf_FYVE_PHD"/>
</dbReference>
<dbReference type="InterPro" id="IPR013083">
    <property type="entry name" value="Znf_RING/FYVE/PHD"/>
</dbReference>
<comment type="pathway">
    <text evidence="2">Protein modification; protein ubiquitination.</text>
</comment>
<evidence type="ECO:0000256" key="9">
    <source>
        <dbReference type="ARBA" id="ARBA00023125"/>
    </source>
</evidence>
<reference evidence="18" key="1">
    <citation type="submission" date="2022-01" db="EMBL/GenBank/DDBJ databases">
        <authorList>
            <person name="King R."/>
        </authorList>
    </citation>
    <scope>NUCLEOTIDE SEQUENCE</scope>
</reference>
<evidence type="ECO:0000256" key="5">
    <source>
        <dbReference type="ARBA" id="ARBA00022723"/>
    </source>
</evidence>
<evidence type="ECO:0000256" key="7">
    <source>
        <dbReference type="ARBA" id="ARBA00022786"/>
    </source>
</evidence>
<dbReference type="CDD" id="cd15525">
    <property type="entry name" value="PHD_UHRF1_2"/>
    <property type="match status" value="1"/>
</dbReference>
<evidence type="ECO:0000313" key="18">
    <source>
        <dbReference type="EMBL" id="CAH1402778.1"/>
    </source>
</evidence>
<accession>A0A9P0HHT6</accession>
<comment type="subcellular location">
    <subcellularLocation>
        <location evidence="13">Nucleus</location>
    </subcellularLocation>
</comment>
<dbReference type="InterPro" id="IPR017907">
    <property type="entry name" value="Znf_RING_CS"/>
</dbReference>
<evidence type="ECO:0000259" key="17">
    <source>
        <dbReference type="PROSITE" id="PS51015"/>
    </source>
</evidence>
<dbReference type="Gene3D" id="3.10.20.90">
    <property type="entry name" value="Phosphatidylinositol 3-kinase Catalytic Subunit, Chain A, domain 1"/>
    <property type="match status" value="1"/>
</dbReference>
<protein>
    <recommendedName>
        <fullName evidence="3">RING-type E3 ubiquitin transferase</fullName>
        <ecNumber evidence="3">2.3.2.27</ecNumber>
    </recommendedName>
</protein>
<evidence type="ECO:0000259" key="15">
    <source>
        <dbReference type="PROSITE" id="PS50053"/>
    </source>
</evidence>
<dbReference type="InterPro" id="IPR019786">
    <property type="entry name" value="Zinc_finger_PHD-type_CS"/>
</dbReference>
<dbReference type="OrthoDB" id="2270193at2759"/>
<dbReference type="PROSITE" id="PS50016">
    <property type="entry name" value="ZF_PHD_2"/>
    <property type="match status" value="1"/>
</dbReference>
<evidence type="ECO:0000256" key="1">
    <source>
        <dbReference type="ARBA" id="ARBA00000900"/>
    </source>
</evidence>
<keyword evidence="4" id="KW-0808">Transferase</keyword>
<dbReference type="Gene3D" id="2.30.30.1150">
    <property type="match status" value="1"/>
</dbReference>
<keyword evidence="7" id="KW-0833">Ubl conjugation pathway</keyword>
<organism evidence="18 19">
    <name type="scientific">Nezara viridula</name>
    <name type="common">Southern green stink bug</name>
    <name type="synonym">Cimex viridulus</name>
    <dbReference type="NCBI Taxonomy" id="85310"/>
    <lineage>
        <taxon>Eukaryota</taxon>
        <taxon>Metazoa</taxon>
        <taxon>Ecdysozoa</taxon>
        <taxon>Arthropoda</taxon>
        <taxon>Hexapoda</taxon>
        <taxon>Insecta</taxon>
        <taxon>Pterygota</taxon>
        <taxon>Neoptera</taxon>
        <taxon>Paraneoptera</taxon>
        <taxon>Hemiptera</taxon>
        <taxon>Heteroptera</taxon>
        <taxon>Panheteroptera</taxon>
        <taxon>Pentatomomorpha</taxon>
        <taxon>Pentatomoidea</taxon>
        <taxon>Pentatomidae</taxon>
        <taxon>Pentatominae</taxon>
        <taxon>Nezara</taxon>
    </lineage>
</organism>
<dbReference type="Gene3D" id="2.30.280.10">
    <property type="entry name" value="SRA-YDG"/>
    <property type="match status" value="1"/>
</dbReference>
<keyword evidence="11" id="KW-0131">Cell cycle</keyword>
<dbReference type="CDD" id="cd20388">
    <property type="entry name" value="Tudor_UHRF_rpt2"/>
    <property type="match status" value="1"/>
</dbReference>
<dbReference type="SMART" id="SM00213">
    <property type="entry name" value="UBQ"/>
    <property type="match status" value="1"/>
</dbReference>
<dbReference type="InterPro" id="IPR036987">
    <property type="entry name" value="SRA-YDG_sf"/>
</dbReference>
<evidence type="ECO:0000256" key="12">
    <source>
        <dbReference type="PROSITE-ProRule" id="PRU00175"/>
    </source>
</evidence>
<feature type="domain" description="RING-type" evidence="16">
    <location>
        <begin position="685"/>
        <end position="724"/>
    </location>
</feature>
<feature type="domain" description="YDG" evidence="17">
    <location>
        <begin position="409"/>
        <end position="572"/>
    </location>
</feature>
<feature type="domain" description="PHD-type" evidence="14">
    <location>
        <begin position="289"/>
        <end position="356"/>
    </location>
</feature>
<dbReference type="InterPro" id="IPR015947">
    <property type="entry name" value="PUA-like_sf"/>
</dbReference>
<dbReference type="SUPFAM" id="SSF54236">
    <property type="entry name" value="Ubiquitin-like"/>
    <property type="match status" value="1"/>
</dbReference>
<evidence type="ECO:0000256" key="10">
    <source>
        <dbReference type="ARBA" id="ARBA00023242"/>
    </source>
</evidence>
<keyword evidence="10 13" id="KW-0539">Nucleus</keyword>
<evidence type="ECO:0000256" key="13">
    <source>
        <dbReference type="PROSITE-ProRule" id="PRU00358"/>
    </source>
</evidence>
<evidence type="ECO:0000256" key="11">
    <source>
        <dbReference type="ARBA" id="ARBA00023306"/>
    </source>
</evidence>
<dbReference type="InterPro" id="IPR001965">
    <property type="entry name" value="Znf_PHD"/>
</dbReference>